<keyword evidence="5" id="KW-0547">Nucleotide-binding</keyword>
<keyword evidence="14" id="KW-1185">Reference proteome</keyword>
<evidence type="ECO:0000256" key="11">
    <source>
        <dbReference type="SAM" id="MobiDB-lite"/>
    </source>
</evidence>
<dbReference type="RefSeq" id="XP_062634334.1">
    <property type="nucleotide sequence ID" value="XM_062781773.1"/>
</dbReference>
<proteinExistence type="inferred from homology"/>
<dbReference type="AlphaFoldDB" id="A0AAN6ZKA1"/>
<keyword evidence="6" id="KW-0256">Endoplasmic reticulum</keyword>
<keyword evidence="9 12" id="KW-0472">Membrane</keyword>
<evidence type="ECO:0000256" key="12">
    <source>
        <dbReference type="SAM" id="Phobius"/>
    </source>
</evidence>
<dbReference type="Pfam" id="PF09439">
    <property type="entry name" value="SRPRB"/>
    <property type="match status" value="1"/>
</dbReference>
<feature type="compositionally biased region" description="Low complexity" evidence="11">
    <location>
        <begin position="166"/>
        <end position="184"/>
    </location>
</feature>
<feature type="region of interest" description="Disordered" evidence="11">
    <location>
        <begin position="76"/>
        <end position="116"/>
    </location>
</feature>
<dbReference type="InterPro" id="IPR027417">
    <property type="entry name" value="P-loop_NTPase"/>
</dbReference>
<accession>A0AAN6ZKA1</accession>
<name>A0AAN6ZKA1_9PEZI</name>
<sequence length="348" mass="36862">MTILDTLKGFIEAAFTPSPTVITIGLLIVLLVPVLLHVLYSATTPYTTLPSVLLLGPSGAGKTALLTLFERGPFYKPDQPASNSPTDDGKPSVPTPVARTHTSQTPSTVELAVSSDPSAHSYTTDLDAAGATATKFLLVDTPGHPKLRRHALTALSRPNPTIVPSAFSASLSSKNNKNSTSSSSETHKSKLKALVFVVDAAALADSDSGSLASTAEYLYDVLLTLQQRFDRQRRGGARAPASVPVLVAANKLDLFTALPAGLVKSQLEGELGRIRKTRSKGLLDSGEGDALDGPGGDEEEGWLGSYGAEKFSFDEMREFDVEVEVVGGNVFGDGPGAEKWWRWIGDRV</sequence>
<comment type="subcellular location">
    <subcellularLocation>
        <location evidence="1">Endoplasmic reticulum membrane</location>
        <topology evidence="1">Single-pass membrane protein</topology>
    </subcellularLocation>
</comment>
<keyword evidence="10" id="KW-0675">Receptor</keyword>
<evidence type="ECO:0000256" key="9">
    <source>
        <dbReference type="ARBA" id="ARBA00023136"/>
    </source>
</evidence>
<dbReference type="GO" id="GO:0005789">
    <property type="term" value="C:endoplasmic reticulum membrane"/>
    <property type="evidence" value="ECO:0007669"/>
    <property type="project" value="UniProtKB-SubCell"/>
</dbReference>
<feature type="transmembrane region" description="Helical" evidence="12">
    <location>
        <begin position="21"/>
        <end position="40"/>
    </location>
</feature>
<keyword evidence="7 12" id="KW-1133">Transmembrane helix</keyword>
<evidence type="ECO:0000256" key="3">
    <source>
        <dbReference type="ARBA" id="ARBA00020256"/>
    </source>
</evidence>
<reference evidence="13" key="2">
    <citation type="submission" date="2023-05" db="EMBL/GenBank/DDBJ databases">
        <authorList>
            <consortium name="Lawrence Berkeley National Laboratory"/>
            <person name="Steindorff A."/>
            <person name="Hensen N."/>
            <person name="Bonometti L."/>
            <person name="Westerberg I."/>
            <person name="Brannstrom I.O."/>
            <person name="Guillou S."/>
            <person name="Cros-Aarteil S."/>
            <person name="Calhoun S."/>
            <person name="Haridas S."/>
            <person name="Kuo A."/>
            <person name="Mondo S."/>
            <person name="Pangilinan J."/>
            <person name="Riley R."/>
            <person name="Labutti K."/>
            <person name="Andreopoulos B."/>
            <person name="Lipzen A."/>
            <person name="Chen C."/>
            <person name="Yanf M."/>
            <person name="Daum C."/>
            <person name="Ng V."/>
            <person name="Clum A."/>
            <person name="Ohm R."/>
            <person name="Martin F."/>
            <person name="Silar P."/>
            <person name="Natvig D."/>
            <person name="Lalanne C."/>
            <person name="Gautier V."/>
            <person name="Ament-Velasquez S.L."/>
            <person name="Kruys A."/>
            <person name="Hutchinson M.I."/>
            <person name="Powell A.J."/>
            <person name="Barry K."/>
            <person name="Miller A.N."/>
            <person name="Grigoriev I.V."/>
            <person name="Debuchy R."/>
            <person name="Gladieux P."/>
            <person name="Thoren M.H."/>
            <person name="Johannesson H."/>
        </authorList>
    </citation>
    <scope>NUCLEOTIDE SEQUENCE</scope>
    <source>
        <strain evidence="13">CBS 141.50</strain>
    </source>
</reference>
<evidence type="ECO:0000256" key="1">
    <source>
        <dbReference type="ARBA" id="ARBA00004389"/>
    </source>
</evidence>
<dbReference type="InterPro" id="IPR019009">
    <property type="entry name" value="SRP_receptor_beta_su"/>
</dbReference>
<comment type="similarity">
    <text evidence="2">Belongs to the SRP receptor beta subunit family.</text>
</comment>
<evidence type="ECO:0000256" key="7">
    <source>
        <dbReference type="ARBA" id="ARBA00022989"/>
    </source>
</evidence>
<keyword evidence="4 12" id="KW-0812">Transmembrane</keyword>
<evidence type="ECO:0000256" key="6">
    <source>
        <dbReference type="ARBA" id="ARBA00022824"/>
    </source>
</evidence>
<dbReference type="GO" id="GO:0005525">
    <property type="term" value="F:GTP binding"/>
    <property type="evidence" value="ECO:0007669"/>
    <property type="project" value="UniProtKB-KW"/>
</dbReference>
<dbReference type="GeneID" id="87818386"/>
<organism evidence="13 14">
    <name type="scientific">Dichotomopilus funicola</name>
    <dbReference type="NCBI Taxonomy" id="1934379"/>
    <lineage>
        <taxon>Eukaryota</taxon>
        <taxon>Fungi</taxon>
        <taxon>Dikarya</taxon>
        <taxon>Ascomycota</taxon>
        <taxon>Pezizomycotina</taxon>
        <taxon>Sordariomycetes</taxon>
        <taxon>Sordariomycetidae</taxon>
        <taxon>Sordariales</taxon>
        <taxon>Chaetomiaceae</taxon>
        <taxon>Dichotomopilus</taxon>
    </lineage>
</organism>
<reference evidence="13" key="1">
    <citation type="journal article" date="2023" name="Mol. Phylogenet. Evol.">
        <title>Genome-scale phylogeny and comparative genomics of the fungal order Sordariales.</title>
        <authorList>
            <person name="Hensen N."/>
            <person name="Bonometti L."/>
            <person name="Westerberg I."/>
            <person name="Brannstrom I.O."/>
            <person name="Guillou S."/>
            <person name="Cros-Aarteil S."/>
            <person name="Calhoun S."/>
            <person name="Haridas S."/>
            <person name="Kuo A."/>
            <person name="Mondo S."/>
            <person name="Pangilinan J."/>
            <person name="Riley R."/>
            <person name="LaButti K."/>
            <person name="Andreopoulos B."/>
            <person name="Lipzen A."/>
            <person name="Chen C."/>
            <person name="Yan M."/>
            <person name="Daum C."/>
            <person name="Ng V."/>
            <person name="Clum A."/>
            <person name="Steindorff A."/>
            <person name="Ohm R.A."/>
            <person name="Martin F."/>
            <person name="Silar P."/>
            <person name="Natvig D.O."/>
            <person name="Lalanne C."/>
            <person name="Gautier V."/>
            <person name="Ament-Velasquez S.L."/>
            <person name="Kruys A."/>
            <person name="Hutchinson M.I."/>
            <person name="Powell A.J."/>
            <person name="Barry K."/>
            <person name="Miller A.N."/>
            <person name="Grigoriev I.V."/>
            <person name="Debuchy R."/>
            <person name="Gladieux P."/>
            <person name="Hiltunen Thoren M."/>
            <person name="Johannesson H."/>
        </authorList>
    </citation>
    <scope>NUCLEOTIDE SEQUENCE</scope>
    <source>
        <strain evidence="13">CBS 141.50</strain>
    </source>
</reference>
<dbReference type="EMBL" id="MU853620">
    <property type="protein sequence ID" value="KAK4140963.1"/>
    <property type="molecule type" value="Genomic_DNA"/>
</dbReference>
<evidence type="ECO:0000313" key="13">
    <source>
        <dbReference type="EMBL" id="KAK4140963.1"/>
    </source>
</evidence>
<evidence type="ECO:0000313" key="14">
    <source>
        <dbReference type="Proteomes" id="UP001302676"/>
    </source>
</evidence>
<feature type="region of interest" description="Disordered" evidence="11">
    <location>
        <begin position="166"/>
        <end position="185"/>
    </location>
</feature>
<protein>
    <recommendedName>
        <fullName evidence="3">Signal recognition particle receptor subunit beta</fullName>
    </recommendedName>
</protein>
<dbReference type="SUPFAM" id="SSF52540">
    <property type="entry name" value="P-loop containing nucleoside triphosphate hydrolases"/>
    <property type="match status" value="1"/>
</dbReference>
<evidence type="ECO:0000256" key="5">
    <source>
        <dbReference type="ARBA" id="ARBA00022741"/>
    </source>
</evidence>
<comment type="caution">
    <text evidence="13">The sequence shown here is derived from an EMBL/GenBank/DDBJ whole genome shotgun (WGS) entry which is preliminary data.</text>
</comment>
<evidence type="ECO:0000256" key="10">
    <source>
        <dbReference type="ARBA" id="ARBA00023170"/>
    </source>
</evidence>
<dbReference type="Proteomes" id="UP001302676">
    <property type="component" value="Unassembled WGS sequence"/>
</dbReference>
<dbReference type="Gene3D" id="3.40.50.300">
    <property type="entry name" value="P-loop containing nucleotide triphosphate hydrolases"/>
    <property type="match status" value="1"/>
</dbReference>
<keyword evidence="8" id="KW-0342">GTP-binding</keyword>
<evidence type="ECO:0000256" key="8">
    <source>
        <dbReference type="ARBA" id="ARBA00023134"/>
    </source>
</evidence>
<evidence type="ECO:0000256" key="4">
    <source>
        <dbReference type="ARBA" id="ARBA00022692"/>
    </source>
</evidence>
<gene>
    <name evidence="13" type="ORF">C8A04DRAFT_31509</name>
</gene>
<evidence type="ECO:0000256" key="2">
    <source>
        <dbReference type="ARBA" id="ARBA00005619"/>
    </source>
</evidence>